<keyword evidence="2" id="KW-0349">Heme</keyword>
<gene>
    <name evidence="7" type="ORF">SAMN02949497_0100</name>
</gene>
<dbReference type="AlphaFoldDB" id="A0A1Y6D529"/>
<dbReference type="STRING" id="1760988.SAMN02949497_0100"/>
<dbReference type="InterPro" id="IPR044203">
    <property type="entry name" value="GlbO/GLB3-like"/>
</dbReference>
<dbReference type="CDD" id="cd14773">
    <property type="entry name" value="TrHb2_PhHbO-like_O"/>
    <property type="match status" value="1"/>
</dbReference>
<evidence type="ECO:0000256" key="5">
    <source>
        <dbReference type="ARBA" id="ARBA00034496"/>
    </source>
</evidence>
<keyword evidence="4" id="KW-0408">Iron</keyword>
<comment type="similarity">
    <text evidence="5">Belongs to the truncated hemoglobin family. Group II subfamily.</text>
</comment>
<dbReference type="PANTHER" id="PTHR47366">
    <property type="entry name" value="TWO-ON-TWO HEMOGLOBIN-3"/>
    <property type="match status" value="1"/>
</dbReference>
<feature type="compositionally biased region" description="Polar residues" evidence="6">
    <location>
        <begin position="1"/>
        <end position="16"/>
    </location>
</feature>
<feature type="region of interest" description="Disordered" evidence="6">
    <location>
        <begin position="1"/>
        <end position="21"/>
    </location>
</feature>
<organism evidence="7 8">
    <name type="scientific">Methylomagnum ishizawai</name>
    <dbReference type="NCBI Taxonomy" id="1760988"/>
    <lineage>
        <taxon>Bacteria</taxon>
        <taxon>Pseudomonadati</taxon>
        <taxon>Pseudomonadota</taxon>
        <taxon>Gammaproteobacteria</taxon>
        <taxon>Methylococcales</taxon>
        <taxon>Methylococcaceae</taxon>
        <taxon>Methylomagnum</taxon>
    </lineage>
</organism>
<proteinExistence type="inferred from homology"/>
<reference evidence="7 8" key="1">
    <citation type="submission" date="2016-12" db="EMBL/GenBank/DDBJ databases">
        <authorList>
            <person name="Song W.-J."/>
            <person name="Kurnit D.M."/>
        </authorList>
    </citation>
    <scope>NUCLEOTIDE SEQUENCE [LARGE SCALE GENOMIC DNA]</scope>
    <source>
        <strain evidence="7 8">175</strain>
    </source>
</reference>
<protein>
    <submittedName>
        <fullName evidence="7">Hemoglobin</fullName>
    </submittedName>
</protein>
<dbReference type="RefSeq" id="WP_085216559.1">
    <property type="nucleotide sequence ID" value="NZ_FXAM01000003.1"/>
</dbReference>
<dbReference type="GO" id="GO:0005344">
    <property type="term" value="F:oxygen carrier activity"/>
    <property type="evidence" value="ECO:0007669"/>
    <property type="project" value="InterPro"/>
</dbReference>
<dbReference type="InterPro" id="IPR009050">
    <property type="entry name" value="Globin-like_sf"/>
</dbReference>
<name>A0A1Y6D529_9GAMM</name>
<keyword evidence="1" id="KW-0813">Transport</keyword>
<dbReference type="EMBL" id="FXAM01000003">
    <property type="protein sequence ID" value="SMF97530.1"/>
    <property type="molecule type" value="Genomic_DNA"/>
</dbReference>
<keyword evidence="8" id="KW-1185">Reference proteome</keyword>
<evidence type="ECO:0000256" key="4">
    <source>
        <dbReference type="ARBA" id="ARBA00023004"/>
    </source>
</evidence>
<evidence type="ECO:0000256" key="1">
    <source>
        <dbReference type="ARBA" id="ARBA00022448"/>
    </source>
</evidence>
<evidence type="ECO:0000256" key="6">
    <source>
        <dbReference type="SAM" id="MobiDB-lite"/>
    </source>
</evidence>
<dbReference type="OrthoDB" id="9790913at2"/>
<dbReference type="InterPro" id="IPR012292">
    <property type="entry name" value="Globin/Proto"/>
</dbReference>
<dbReference type="Pfam" id="PF01152">
    <property type="entry name" value="Bac_globin"/>
    <property type="match status" value="1"/>
</dbReference>
<evidence type="ECO:0000313" key="8">
    <source>
        <dbReference type="Proteomes" id="UP000192923"/>
    </source>
</evidence>
<dbReference type="GO" id="GO:0046872">
    <property type="term" value="F:metal ion binding"/>
    <property type="evidence" value="ECO:0007669"/>
    <property type="project" value="UniProtKB-KW"/>
</dbReference>
<dbReference type="PANTHER" id="PTHR47366:SF1">
    <property type="entry name" value="TWO-ON-TWO HEMOGLOBIN-3"/>
    <property type="match status" value="1"/>
</dbReference>
<keyword evidence="3" id="KW-0479">Metal-binding</keyword>
<dbReference type="InterPro" id="IPR001486">
    <property type="entry name" value="Hemoglobin_trunc"/>
</dbReference>
<dbReference type="Proteomes" id="UP000192923">
    <property type="component" value="Unassembled WGS sequence"/>
</dbReference>
<dbReference type="SUPFAM" id="SSF46458">
    <property type="entry name" value="Globin-like"/>
    <property type="match status" value="1"/>
</dbReference>
<evidence type="ECO:0000313" key="7">
    <source>
        <dbReference type="EMBL" id="SMF97530.1"/>
    </source>
</evidence>
<evidence type="ECO:0000256" key="2">
    <source>
        <dbReference type="ARBA" id="ARBA00022617"/>
    </source>
</evidence>
<dbReference type="Gene3D" id="1.10.490.10">
    <property type="entry name" value="Globins"/>
    <property type="match status" value="1"/>
</dbReference>
<sequence length="137" mass="15565">MSVPSNALPQTPNNPHYQRLGGETAVRNLVERFYELMDRKPEARAIRAMHPEDLASSKEKLYLFLSGWLGGPPLFTERFGPPKLRQRHLPFPIDAAARDAWLSCMNQALEEQVPDAELRAQLAASFHKTADFLRNQP</sequence>
<dbReference type="GO" id="GO:0019825">
    <property type="term" value="F:oxygen binding"/>
    <property type="evidence" value="ECO:0007669"/>
    <property type="project" value="InterPro"/>
</dbReference>
<accession>A0A1Y6D529</accession>
<dbReference type="GO" id="GO:0020037">
    <property type="term" value="F:heme binding"/>
    <property type="evidence" value="ECO:0007669"/>
    <property type="project" value="InterPro"/>
</dbReference>
<evidence type="ECO:0000256" key="3">
    <source>
        <dbReference type="ARBA" id="ARBA00022723"/>
    </source>
</evidence>